<evidence type="ECO:0000313" key="2">
    <source>
        <dbReference type="Proteomes" id="UP000186601"/>
    </source>
</evidence>
<organism evidence="1 2">
    <name type="scientific">Hermanssonia centrifuga</name>
    <dbReference type="NCBI Taxonomy" id="98765"/>
    <lineage>
        <taxon>Eukaryota</taxon>
        <taxon>Fungi</taxon>
        <taxon>Dikarya</taxon>
        <taxon>Basidiomycota</taxon>
        <taxon>Agaricomycotina</taxon>
        <taxon>Agaricomycetes</taxon>
        <taxon>Polyporales</taxon>
        <taxon>Meruliaceae</taxon>
        <taxon>Hermanssonia</taxon>
    </lineage>
</organism>
<accession>A0A2R6NIP0</accession>
<sequence>MKALSFFILNSQPPDSIHARASSPSFFNALEAIQVKTYVEQLHANRRVRISESNVYFDNDHMCLWEAPVVTTGEIREASIEDMNYFARMESLILRAVTGNGGEEEDNVDRPWREDRCRVRLMPVDDITRASVPSSSTSRCVFLSENQASSTRGTKVVHVGTNSEGIFHYLGKDPSQIDQGGWKVSRRD</sequence>
<proteinExistence type="predicted"/>
<keyword evidence="2" id="KW-1185">Reference proteome</keyword>
<reference evidence="1 2" key="1">
    <citation type="submission" date="2018-02" db="EMBL/GenBank/DDBJ databases">
        <title>Genome sequence of the basidiomycete white-rot fungus Phlebia centrifuga.</title>
        <authorList>
            <person name="Granchi Z."/>
            <person name="Peng M."/>
            <person name="de Vries R.P."/>
            <person name="Hilden K."/>
            <person name="Makela M.R."/>
            <person name="Grigoriev I."/>
            <person name="Riley R."/>
        </authorList>
    </citation>
    <scope>NUCLEOTIDE SEQUENCE [LARGE SCALE GENOMIC DNA]</scope>
    <source>
        <strain evidence="1 2">FBCC195</strain>
    </source>
</reference>
<dbReference type="AlphaFoldDB" id="A0A2R6NIP0"/>
<name>A0A2R6NIP0_9APHY</name>
<evidence type="ECO:0000313" key="1">
    <source>
        <dbReference type="EMBL" id="PSR72245.1"/>
    </source>
</evidence>
<dbReference type="Proteomes" id="UP000186601">
    <property type="component" value="Unassembled WGS sequence"/>
</dbReference>
<protein>
    <submittedName>
        <fullName evidence="1">Uncharacterized protein</fullName>
    </submittedName>
</protein>
<gene>
    <name evidence="1" type="ORF">PHLCEN_2v11837</name>
</gene>
<dbReference type="EMBL" id="MLYV02001198">
    <property type="protein sequence ID" value="PSR72245.1"/>
    <property type="molecule type" value="Genomic_DNA"/>
</dbReference>
<comment type="caution">
    <text evidence="1">The sequence shown here is derived from an EMBL/GenBank/DDBJ whole genome shotgun (WGS) entry which is preliminary data.</text>
</comment>